<dbReference type="EMBL" id="BMAW01013654">
    <property type="protein sequence ID" value="GFT35146.1"/>
    <property type="molecule type" value="Genomic_DNA"/>
</dbReference>
<evidence type="ECO:0000313" key="1">
    <source>
        <dbReference type="EMBL" id="GFT35146.1"/>
    </source>
</evidence>
<reference evidence="1" key="1">
    <citation type="submission" date="2020-08" db="EMBL/GenBank/DDBJ databases">
        <title>Multicomponent nature underlies the extraordinary mechanical properties of spider dragline silk.</title>
        <authorList>
            <person name="Kono N."/>
            <person name="Nakamura H."/>
            <person name="Mori M."/>
            <person name="Yoshida Y."/>
            <person name="Ohtoshi R."/>
            <person name="Malay A.D."/>
            <person name="Moran D.A.P."/>
            <person name="Tomita M."/>
            <person name="Numata K."/>
            <person name="Arakawa K."/>
        </authorList>
    </citation>
    <scope>NUCLEOTIDE SEQUENCE</scope>
</reference>
<comment type="caution">
    <text evidence="1">The sequence shown here is derived from an EMBL/GenBank/DDBJ whole genome shotgun (WGS) entry which is preliminary data.</text>
</comment>
<sequence>MILIAFRSSRYNSEESQNLPSPRGQHRMTAVCRIVVSRDVIPQSLISSPPSVSVTEEQVSLREAHPFTSTAKKCGKSLERETISGNCRE</sequence>
<dbReference type="Proteomes" id="UP000887013">
    <property type="component" value="Unassembled WGS sequence"/>
</dbReference>
<evidence type="ECO:0000313" key="2">
    <source>
        <dbReference type="Proteomes" id="UP000887013"/>
    </source>
</evidence>
<protein>
    <submittedName>
        <fullName evidence="1">Uncharacterized protein</fullName>
    </submittedName>
</protein>
<gene>
    <name evidence="1" type="ORF">NPIL_328261</name>
</gene>
<name>A0A8X6TR28_NEPPI</name>
<keyword evidence="2" id="KW-1185">Reference proteome</keyword>
<accession>A0A8X6TR28</accession>
<proteinExistence type="predicted"/>
<dbReference type="AlphaFoldDB" id="A0A8X6TR28"/>
<organism evidence="1 2">
    <name type="scientific">Nephila pilipes</name>
    <name type="common">Giant wood spider</name>
    <name type="synonym">Nephila maculata</name>
    <dbReference type="NCBI Taxonomy" id="299642"/>
    <lineage>
        <taxon>Eukaryota</taxon>
        <taxon>Metazoa</taxon>
        <taxon>Ecdysozoa</taxon>
        <taxon>Arthropoda</taxon>
        <taxon>Chelicerata</taxon>
        <taxon>Arachnida</taxon>
        <taxon>Araneae</taxon>
        <taxon>Araneomorphae</taxon>
        <taxon>Entelegynae</taxon>
        <taxon>Araneoidea</taxon>
        <taxon>Nephilidae</taxon>
        <taxon>Nephila</taxon>
    </lineage>
</organism>